<feature type="transmembrane region" description="Helical" evidence="12">
    <location>
        <begin position="297"/>
        <end position="316"/>
    </location>
</feature>
<evidence type="ECO:0000256" key="8">
    <source>
        <dbReference type="ARBA" id="ARBA00023136"/>
    </source>
</evidence>
<accession>A0A4R4NGX3</accession>
<comment type="similarity">
    <text evidence="2">Belongs to the major facilitator superfamily. Metabolite:H+ Symporter (MHS) family (TC 2.A.1.6) family.</text>
</comment>
<feature type="domain" description="Major facilitator superfamily (MFS) profile" evidence="13">
    <location>
        <begin position="5"/>
        <end position="415"/>
    </location>
</feature>
<keyword evidence="5 12" id="KW-0812">Transmembrane</keyword>
<evidence type="ECO:0000256" key="2">
    <source>
        <dbReference type="ARBA" id="ARBA00008240"/>
    </source>
</evidence>
<evidence type="ECO:0000256" key="7">
    <source>
        <dbReference type="ARBA" id="ARBA00022989"/>
    </source>
</evidence>
<evidence type="ECO:0000256" key="11">
    <source>
        <dbReference type="SAM" id="MobiDB-lite"/>
    </source>
</evidence>
<feature type="transmembrane region" description="Helical" evidence="12">
    <location>
        <begin position="322"/>
        <end position="345"/>
    </location>
</feature>
<keyword evidence="15" id="KW-1185">Reference proteome</keyword>
<dbReference type="FunFam" id="1.20.1250.20:FF:000001">
    <property type="entry name" value="Dicarboxylate MFS transporter"/>
    <property type="match status" value="1"/>
</dbReference>
<dbReference type="SUPFAM" id="SSF103473">
    <property type="entry name" value="MFS general substrate transporter"/>
    <property type="match status" value="1"/>
</dbReference>
<evidence type="ECO:0000256" key="9">
    <source>
        <dbReference type="ARBA" id="ARBA00037295"/>
    </source>
</evidence>
<feature type="transmembrane region" description="Helical" evidence="12">
    <location>
        <begin position="77"/>
        <end position="96"/>
    </location>
</feature>
<keyword evidence="4" id="KW-1003">Cell membrane</keyword>
<feature type="transmembrane region" description="Helical" evidence="12">
    <location>
        <begin position="174"/>
        <end position="196"/>
    </location>
</feature>
<dbReference type="GO" id="GO:0015293">
    <property type="term" value="F:symporter activity"/>
    <property type="evidence" value="ECO:0007669"/>
    <property type="project" value="UniProtKB-KW"/>
</dbReference>
<dbReference type="PROSITE" id="PS50850">
    <property type="entry name" value="MFS"/>
    <property type="match status" value="1"/>
</dbReference>
<keyword evidence="3" id="KW-0813">Transport</keyword>
<feature type="transmembrane region" description="Helical" evidence="12">
    <location>
        <begin position="143"/>
        <end position="168"/>
    </location>
</feature>
<dbReference type="PANTHER" id="PTHR43045">
    <property type="entry name" value="SHIKIMATE TRANSPORTER"/>
    <property type="match status" value="1"/>
</dbReference>
<evidence type="ECO:0000259" key="13">
    <source>
        <dbReference type="PROSITE" id="PS50850"/>
    </source>
</evidence>
<dbReference type="Pfam" id="PF07690">
    <property type="entry name" value="MFS_1"/>
    <property type="match status" value="1"/>
</dbReference>
<protein>
    <recommendedName>
        <fullName evidence="10">Putative proline/betaine transporter</fullName>
    </recommendedName>
</protein>
<dbReference type="PANTHER" id="PTHR43045:SF1">
    <property type="entry name" value="SHIKIMATE TRANSPORTER"/>
    <property type="match status" value="1"/>
</dbReference>
<dbReference type="CDD" id="cd17369">
    <property type="entry name" value="MFS_ShiA_like"/>
    <property type="match status" value="1"/>
</dbReference>
<evidence type="ECO:0000313" key="15">
    <source>
        <dbReference type="Proteomes" id="UP000295157"/>
    </source>
</evidence>
<dbReference type="Proteomes" id="UP000295157">
    <property type="component" value="Unassembled WGS sequence"/>
</dbReference>
<sequence>MIRRVVSASTIGTALEWYDFMLYGTAAALVFGKVFFPEGDPLAATLASLGTFAVGFFARPVGGMLFGHLGDRYGRRFVLVVTLTVMAVSSTAIGLIPDYASIGVAAPVILVLLRITQGLGAGAEYAGGALMAAEHAPPGRRGLFAAIPPTGNALGVILATLVFTPFTWLAQDAFLGWGWRVPFLVSILILPVGLYIRSRVDETPAFTETVKAGDRSAAPLVAVLREAPGSLLKGFLVSVGPNVATYIPSVYALSYVTDNVGLAAAVATGGLLVANTIKLVTLPLCGALSDRFGRRPVFIAGAVLCAVAAFPFFWLLDTGNVLLVWLAMLLVLTFANDLMLGSQASMLPEQFPTRMRFTGVAASRELAAAAAGGTLPFIAAFLTARTQGTWAISALMVVMCAVAVAGALGVREGRNVPFGGGGEESDGGSPAALTDVAPTERGR</sequence>
<feature type="transmembrane region" description="Helical" evidence="12">
    <location>
        <begin position="262"/>
        <end position="285"/>
    </location>
</feature>
<dbReference type="RefSeq" id="WP_132332315.1">
    <property type="nucleotide sequence ID" value="NZ_SMJZ01000030.1"/>
</dbReference>
<keyword evidence="7 12" id="KW-1133">Transmembrane helix</keyword>
<evidence type="ECO:0000256" key="1">
    <source>
        <dbReference type="ARBA" id="ARBA00004651"/>
    </source>
</evidence>
<reference evidence="14 15" key="1">
    <citation type="submission" date="2019-02" db="EMBL/GenBank/DDBJ databases">
        <title>Draft genome sequences of novel Actinobacteria.</title>
        <authorList>
            <person name="Sahin N."/>
            <person name="Ay H."/>
            <person name="Saygin H."/>
        </authorList>
    </citation>
    <scope>NUCLEOTIDE SEQUENCE [LARGE SCALE GENOMIC DNA]</scope>
    <source>
        <strain evidence="14 15">KC201</strain>
    </source>
</reference>
<dbReference type="InterPro" id="IPR011701">
    <property type="entry name" value="MFS"/>
</dbReference>
<feature type="transmembrane region" description="Helical" evidence="12">
    <location>
        <begin position="102"/>
        <end position="122"/>
    </location>
</feature>
<evidence type="ECO:0000313" key="14">
    <source>
        <dbReference type="EMBL" id="TDC08269.1"/>
    </source>
</evidence>
<evidence type="ECO:0000256" key="12">
    <source>
        <dbReference type="SAM" id="Phobius"/>
    </source>
</evidence>
<comment type="function">
    <text evidence="9">May be a proton symporter involved in the uptake of osmolytes such as proline and glycine betaine.</text>
</comment>
<proteinExistence type="inferred from homology"/>
<dbReference type="AlphaFoldDB" id="A0A4R4NGX3"/>
<dbReference type="EMBL" id="SMJZ01000030">
    <property type="protein sequence ID" value="TDC08269.1"/>
    <property type="molecule type" value="Genomic_DNA"/>
</dbReference>
<evidence type="ECO:0000256" key="6">
    <source>
        <dbReference type="ARBA" id="ARBA00022847"/>
    </source>
</evidence>
<evidence type="ECO:0000256" key="3">
    <source>
        <dbReference type="ARBA" id="ARBA00022448"/>
    </source>
</evidence>
<dbReference type="InterPro" id="IPR020846">
    <property type="entry name" value="MFS_dom"/>
</dbReference>
<evidence type="ECO:0000256" key="10">
    <source>
        <dbReference type="ARBA" id="ARBA00039918"/>
    </source>
</evidence>
<evidence type="ECO:0000256" key="4">
    <source>
        <dbReference type="ARBA" id="ARBA00022475"/>
    </source>
</evidence>
<dbReference type="GO" id="GO:0005886">
    <property type="term" value="C:plasma membrane"/>
    <property type="evidence" value="ECO:0007669"/>
    <property type="project" value="UniProtKB-SubCell"/>
</dbReference>
<feature type="transmembrane region" description="Helical" evidence="12">
    <location>
        <begin position="390"/>
        <end position="410"/>
    </location>
</feature>
<gene>
    <name evidence="14" type="ORF">E1267_10945</name>
</gene>
<dbReference type="Gene3D" id="1.20.1250.20">
    <property type="entry name" value="MFS general substrate transporter like domains"/>
    <property type="match status" value="1"/>
</dbReference>
<evidence type="ECO:0000256" key="5">
    <source>
        <dbReference type="ARBA" id="ARBA00022692"/>
    </source>
</evidence>
<comment type="subcellular location">
    <subcellularLocation>
        <location evidence="1">Cell membrane</location>
        <topology evidence="1">Multi-pass membrane protein</topology>
    </subcellularLocation>
</comment>
<dbReference type="OrthoDB" id="3768022at2"/>
<comment type="caution">
    <text evidence="14">The sequence shown here is derived from an EMBL/GenBank/DDBJ whole genome shotgun (WGS) entry which is preliminary data.</text>
</comment>
<keyword evidence="8 12" id="KW-0472">Membrane</keyword>
<feature type="transmembrane region" description="Helical" evidence="12">
    <location>
        <begin position="366"/>
        <end position="384"/>
    </location>
</feature>
<name>A0A4R4NGX3_9ACTN</name>
<dbReference type="InterPro" id="IPR036259">
    <property type="entry name" value="MFS_trans_sf"/>
</dbReference>
<feature type="transmembrane region" description="Helical" evidence="12">
    <location>
        <begin position="42"/>
        <end position="65"/>
    </location>
</feature>
<organism evidence="14 15">
    <name type="scientific">Nonomuraea longispora</name>
    <dbReference type="NCBI Taxonomy" id="1848320"/>
    <lineage>
        <taxon>Bacteria</taxon>
        <taxon>Bacillati</taxon>
        <taxon>Actinomycetota</taxon>
        <taxon>Actinomycetes</taxon>
        <taxon>Streptosporangiales</taxon>
        <taxon>Streptosporangiaceae</taxon>
        <taxon>Nonomuraea</taxon>
    </lineage>
</organism>
<keyword evidence="6" id="KW-0769">Symport</keyword>
<feature type="region of interest" description="Disordered" evidence="11">
    <location>
        <begin position="419"/>
        <end position="443"/>
    </location>
</feature>